<keyword evidence="2" id="KW-0547">Nucleotide-binding</keyword>
<dbReference type="PANTHER" id="PTHR30153:SF2">
    <property type="entry name" value="REPLICATIVE DNA HELICASE"/>
    <property type="match status" value="1"/>
</dbReference>
<dbReference type="GO" id="GO:0005524">
    <property type="term" value="F:ATP binding"/>
    <property type="evidence" value="ECO:0007669"/>
    <property type="project" value="InterPro"/>
</dbReference>
<dbReference type="SUPFAM" id="SSF52540">
    <property type="entry name" value="P-loop containing nucleoside triphosphate hydrolases"/>
    <property type="match status" value="1"/>
</dbReference>
<dbReference type="PANTHER" id="PTHR30153">
    <property type="entry name" value="REPLICATIVE DNA HELICASE DNAB"/>
    <property type="match status" value="1"/>
</dbReference>
<protein>
    <submittedName>
        <fullName evidence="2">DnaB Replicative DNA helicase</fullName>
    </submittedName>
</protein>
<dbReference type="InterPro" id="IPR007694">
    <property type="entry name" value="DNA_helicase_DnaB-like_C"/>
</dbReference>
<evidence type="ECO:0000313" key="2">
    <source>
        <dbReference type="EMBL" id="CAB5220363.1"/>
    </source>
</evidence>
<dbReference type="GO" id="GO:0006260">
    <property type="term" value="P:DNA replication"/>
    <property type="evidence" value="ECO:0007669"/>
    <property type="project" value="InterPro"/>
</dbReference>
<gene>
    <name evidence="2" type="ORF">UFOVP238_35</name>
</gene>
<proteinExistence type="predicted"/>
<dbReference type="Gene3D" id="3.40.50.300">
    <property type="entry name" value="P-loop containing nucleotide triphosphate hydrolases"/>
    <property type="match status" value="1"/>
</dbReference>
<evidence type="ECO:0000259" key="1">
    <source>
        <dbReference type="PROSITE" id="PS51199"/>
    </source>
</evidence>
<organism evidence="2">
    <name type="scientific">uncultured Caudovirales phage</name>
    <dbReference type="NCBI Taxonomy" id="2100421"/>
    <lineage>
        <taxon>Viruses</taxon>
        <taxon>Duplodnaviria</taxon>
        <taxon>Heunggongvirae</taxon>
        <taxon>Uroviricota</taxon>
        <taxon>Caudoviricetes</taxon>
        <taxon>Peduoviridae</taxon>
        <taxon>Maltschvirus</taxon>
        <taxon>Maltschvirus maltsch</taxon>
    </lineage>
</organism>
<name>A0A6J7WZC5_9CAUD</name>
<reference evidence="2" key="1">
    <citation type="submission" date="2020-05" db="EMBL/GenBank/DDBJ databases">
        <authorList>
            <person name="Chiriac C."/>
            <person name="Salcher M."/>
            <person name="Ghai R."/>
            <person name="Kavagutti S V."/>
        </authorList>
    </citation>
    <scope>NUCLEOTIDE SEQUENCE</scope>
</reference>
<dbReference type="GO" id="GO:0003678">
    <property type="term" value="F:DNA helicase activity"/>
    <property type="evidence" value="ECO:0007669"/>
    <property type="project" value="InterPro"/>
</dbReference>
<dbReference type="PROSITE" id="PS51199">
    <property type="entry name" value="SF4_HELICASE"/>
    <property type="match status" value="1"/>
</dbReference>
<dbReference type="InterPro" id="IPR027417">
    <property type="entry name" value="P-loop_NTPase"/>
</dbReference>
<keyword evidence="2" id="KW-0347">Helicase</keyword>
<feature type="domain" description="SF4 helicase" evidence="1">
    <location>
        <begin position="150"/>
        <end position="407"/>
    </location>
</feature>
<dbReference type="Pfam" id="PF03796">
    <property type="entry name" value="DnaB_C"/>
    <property type="match status" value="1"/>
</dbReference>
<sequence length="420" mass="46676">MISPELGLVSAVIRTTDLVSATSAGVTKQMFMDYGEVWKWLTDYCHTHGRTPDKAEFVHDWPDLQMIKTDNVLYWVETVKSRFAQAMMLDTIAKAQDQMTDDEPPSQILKEMSSALTGLLGKVERHAVANLTEDWADAVNEVRERAQSRLEGKSVGWPYGFPTLDIATSGAQPGHLCVIGARLGHGKTFTLLRMAEEALRAGATVLFFSLEQSRNQIMYRIHSLLSNRLYETPFSSSDLMSGNVDIDSYEEFCRSLSTQLDGDFIIHDTKRGRVSAQTVASAIEAHKPDIVFIDYLTLMEMDGNDWQSIAKLTGQLKVTAEQFGVPIVVAAQLNRDAMSNSGPAGAEHLGRSDAIGQDADLIVTLVKKSKHVVHMKLAKYRHAADQQKWYVEFRPETGSMVEISADRATDVLEADADEEE</sequence>
<dbReference type="EMBL" id="LR798283">
    <property type="protein sequence ID" value="CAB5220363.1"/>
    <property type="molecule type" value="Genomic_DNA"/>
</dbReference>
<keyword evidence="2" id="KW-0378">Hydrolase</keyword>
<keyword evidence="2" id="KW-0067">ATP-binding</keyword>
<accession>A0A6J7WZC5</accession>